<organism evidence="2 3">
    <name type="scientific">Amphilophus citrinellus</name>
    <name type="common">Midas cichlid</name>
    <name type="synonym">Cichlasoma citrinellum</name>
    <dbReference type="NCBI Taxonomy" id="61819"/>
    <lineage>
        <taxon>Eukaryota</taxon>
        <taxon>Metazoa</taxon>
        <taxon>Chordata</taxon>
        <taxon>Craniata</taxon>
        <taxon>Vertebrata</taxon>
        <taxon>Euteleostomi</taxon>
        <taxon>Actinopterygii</taxon>
        <taxon>Neopterygii</taxon>
        <taxon>Teleostei</taxon>
        <taxon>Neoteleostei</taxon>
        <taxon>Acanthomorphata</taxon>
        <taxon>Ovalentaria</taxon>
        <taxon>Cichlomorphae</taxon>
        <taxon>Cichliformes</taxon>
        <taxon>Cichlidae</taxon>
        <taxon>New World cichlids</taxon>
        <taxon>Cichlasomatinae</taxon>
        <taxon>Heroini</taxon>
        <taxon>Amphilophus</taxon>
    </lineage>
</organism>
<dbReference type="PANTHER" id="PTHR14239">
    <property type="entry name" value="DUDULIN-RELATED"/>
    <property type="match status" value="1"/>
</dbReference>
<name>A0A3Q0S0R0_AMPCI</name>
<keyword evidence="1" id="KW-1133">Transmembrane helix</keyword>
<sequence length="388" mass="44101">MKPEGVVLHPLASADAPDLELMCILGTGDFRCSLGLRLLHCGPLVMTHAEAARSAKLTFVCVHRQRCEFLEKMAPQLEGKVLVDLSDNLKKDIYMEASAAYLNEESLIHKYTVSLCGNNEEAKRAVAEMATKLGLIVVDKESLSAARELENFPLWLFPERRVPLCKAVSLTAFFVFCLLIRGVIYAYVEKDQEISYCIMISLANKVFPVVSLVTQSLCYLPGAMAGLLQLYIRTQYRRFPHWLDRWMLCRKHPAFLSFFQKNNKTTLFDFGTTEAWGTDSFYVLGILGFLVFVLLGLTSSVGGTLRWREFNFIQVSSQIKMHSPSYVCVHTFTYKWYTPPSYMLYLIVPSVTLVLKLWSSSFTVWTICCERTWPNEEPFGHQPLNSGC</sequence>
<dbReference type="GO" id="GO:0005768">
    <property type="term" value="C:endosome"/>
    <property type="evidence" value="ECO:0007669"/>
    <property type="project" value="TreeGrafter"/>
</dbReference>
<dbReference type="AlphaFoldDB" id="A0A3Q0S0R0"/>
<keyword evidence="1" id="KW-0472">Membrane</keyword>
<evidence type="ECO:0000313" key="2">
    <source>
        <dbReference type="Ensembl" id="ENSACIP00000018459.1"/>
    </source>
</evidence>
<dbReference type="Proteomes" id="UP000261340">
    <property type="component" value="Unplaced"/>
</dbReference>
<dbReference type="GO" id="GO:0008823">
    <property type="term" value="F:cupric reductase (NADH) activity"/>
    <property type="evidence" value="ECO:0007669"/>
    <property type="project" value="TreeGrafter"/>
</dbReference>
<dbReference type="GO" id="GO:0005886">
    <property type="term" value="C:plasma membrane"/>
    <property type="evidence" value="ECO:0007669"/>
    <property type="project" value="TreeGrafter"/>
</dbReference>
<dbReference type="GeneTree" id="ENSGT00390000008042"/>
<dbReference type="PANTHER" id="PTHR14239:SF5">
    <property type="entry name" value="METALLOREDUCTASE STEAP4"/>
    <property type="match status" value="1"/>
</dbReference>
<reference evidence="2" key="1">
    <citation type="submission" date="2025-08" db="UniProtKB">
        <authorList>
            <consortium name="Ensembl"/>
        </authorList>
    </citation>
    <scope>IDENTIFICATION</scope>
</reference>
<feature type="transmembrane region" description="Helical" evidence="1">
    <location>
        <begin position="209"/>
        <end position="232"/>
    </location>
</feature>
<evidence type="ECO:0000256" key="1">
    <source>
        <dbReference type="SAM" id="Phobius"/>
    </source>
</evidence>
<dbReference type="GO" id="GO:0052851">
    <property type="term" value="F:ferric-chelate reductase (NADPH) activity"/>
    <property type="evidence" value="ECO:0007669"/>
    <property type="project" value="TreeGrafter"/>
</dbReference>
<feature type="transmembrane region" description="Helical" evidence="1">
    <location>
        <begin position="281"/>
        <end position="305"/>
    </location>
</feature>
<dbReference type="GO" id="GO:0015677">
    <property type="term" value="P:copper ion import"/>
    <property type="evidence" value="ECO:0007669"/>
    <property type="project" value="TreeGrafter"/>
</dbReference>
<reference evidence="2" key="2">
    <citation type="submission" date="2025-09" db="UniProtKB">
        <authorList>
            <consortium name="Ensembl"/>
        </authorList>
    </citation>
    <scope>IDENTIFICATION</scope>
</reference>
<keyword evidence="3" id="KW-1185">Reference proteome</keyword>
<dbReference type="Ensembl" id="ENSACIT00000018954.1">
    <property type="protein sequence ID" value="ENSACIP00000018459.1"/>
    <property type="gene ID" value="ENSACIG00000014398.1"/>
</dbReference>
<proteinExistence type="predicted"/>
<dbReference type="STRING" id="61819.ENSACIP00000018459"/>
<evidence type="ECO:0000313" key="3">
    <source>
        <dbReference type="Proteomes" id="UP000261340"/>
    </source>
</evidence>
<dbReference type="SUPFAM" id="SSF51735">
    <property type="entry name" value="NAD(P)-binding Rossmann-fold domains"/>
    <property type="match status" value="1"/>
</dbReference>
<dbReference type="OMA" id="TICCERT"/>
<accession>A0A3Q0S0R0</accession>
<feature type="transmembrane region" description="Helical" evidence="1">
    <location>
        <begin position="167"/>
        <end position="188"/>
    </location>
</feature>
<dbReference type="InterPro" id="IPR051267">
    <property type="entry name" value="STEAP_metalloreductase"/>
</dbReference>
<dbReference type="InterPro" id="IPR036291">
    <property type="entry name" value="NAD(P)-bd_dom_sf"/>
</dbReference>
<protein>
    <submittedName>
        <fullName evidence="2">STEAP family member 4</fullName>
    </submittedName>
</protein>
<keyword evidence="1" id="KW-0812">Transmembrane</keyword>
<dbReference type="Gene3D" id="3.40.50.720">
    <property type="entry name" value="NAD(P)-binding Rossmann-like Domain"/>
    <property type="match status" value="1"/>
</dbReference>